<keyword evidence="2" id="KW-0479">Metal-binding</keyword>
<dbReference type="GO" id="GO:0005634">
    <property type="term" value="C:nucleus"/>
    <property type="evidence" value="ECO:0007669"/>
    <property type="project" value="UniProtKB-SubCell"/>
</dbReference>
<dbReference type="Proteomes" id="UP001148614">
    <property type="component" value="Unassembled WGS sequence"/>
</dbReference>
<evidence type="ECO:0000256" key="4">
    <source>
        <dbReference type="ARBA" id="ARBA00022771"/>
    </source>
</evidence>
<dbReference type="InterPro" id="IPR036236">
    <property type="entry name" value="Znf_C2H2_sf"/>
</dbReference>
<protein>
    <recommendedName>
        <fullName evidence="10">C2H2-type domain-containing protein</fullName>
    </recommendedName>
</protein>
<evidence type="ECO:0000256" key="1">
    <source>
        <dbReference type="ARBA" id="ARBA00004123"/>
    </source>
</evidence>
<comment type="caution">
    <text evidence="11">The sequence shown here is derived from an EMBL/GenBank/DDBJ whole genome shotgun (WGS) entry which is preliminary data.</text>
</comment>
<evidence type="ECO:0000313" key="12">
    <source>
        <dbReference type="Proteomes" id="UP001148614"/>
    </source>
</evidence>
<dbReference type="PROSITE" id="PS50157">
    <property type="entry name" value="ZINC_FINGER_C2H2_2"/>
    <property type="match status" value="8"/>
</dbReference>
<evidence type="ECO:0000256" key="8">
    <source>
        <dbReference type="ARBA" id="ARBA00023242"/>
    </source>
</evidence>
<dbReference type="EMBL" id="JANPWZ010000326">
    <property type="protein sequence ID" value="KAJ3577687.1"/>
    <property type="molecule type" value="Genomic_DNA"/>
</dbReference>
<feature type="domain" description="C2H2-type" evidence="10">
    <location>
        <begin position="167"/>
        <end position="197"/>
    </location>
</feature>
<dbReference type="GO" id="GO:0008270">
    <property type="term" value="F:zinc ion binding"/>
    <property type="evidence" value="ECO:0007669"/>
    <property type="project" value="UniProtKB-KW"/>
</dbReference>
<dbReference type="PANTHER" id="PTHR46179:SF13">
    <property type="entry name" value="C2H2-TYPE DOMAIN-CONTAINING PROTEIN"/>
    <property type="match status" value="1"/>
</dbReference>
<dbReference type="AlphaFoldDB" id="A0A9W8TNC3"/>
<feature type="domain" description="C2H2-type" evidence="10">
    <location>
        <begin position="260"/>
        <end position="296"/>
    </location>
</feature>
<keyword evidence="5" id="KW-0862">Zinc</keyword>
<dbReference type="GO" id="GO:0000978">
    <property type="term" value="F:RNA polymerase II cis-regulatory region sequence-specific DNA binding"/>
    <property type="evidence" value="ECO:0007669"/>
    <property type="project" value="UniProtKB-ARBA"/>
</dbReference>
<dbReference type="FunFam" id="3.30.160.60:FF:000125">
    <property type="entry name" value="Putative zinc finger protein 143"/>
    <property type="match status" value="1"/>
</dbReference>
<feature type="domain" description="C2H2-type" evidence="10">
    <location>
        <begin position="198"/>
        <end position="227"/>
    </location>
</feature>
<dbReference type="InterPro" id="IPR013087">
    <property type="entry name" value="Znf_C2H2_type"/>
</dbReference>
<accession>A0A9W8TNC3</accession>
<dbReference type="VEuPathDB" id="FungiDB:F4678DRAFT_434406"/>
<evidence type="ECO:0000313" key="11">
    <source>
        <dbReference type="EMBL" id="KAJ3577687.1"/>
    </source>
</evidence>
<feature type="domain" description="C2H2-type" evidence="10">
    <location>
        <begin position="228"/>
        <end position="259"/>
    </location>
</feature>
<comment type="subcellular location">
    <subcellularLocation>
        <location evidence="1">Nucleus</location>
    </subcellularLocation>
</comment>
<name>A0A9W8TNC3_9PEZI</name>
<dbReference type="Gene3D" id="3.30.160.60">
    <property type="entry name" value="Classic Zinc Finger"/>
    <property type="match status" value="6"/>
</dbReference>
<evidence type="ECO:0000256" key="3">
    <source>
        <dbReference type="ARBA" id="ARBA00022737"/>
    </source>
</evidence>
<keyword evidence="12" id="KW-1185">Reference proteome</keyword>
<dbReference type="Pfam" id="PF00096">
    <property type="entry name" value="zf-C2H2"/>
    <property type="match status" value="2"/>
</dbReference>
<sequence length="593" mass="66510">MYPHTSSKEGLCTAKQASSTEIFQLQSSSQQTDTAIALSGSVYQAIGSNHVSDFQCSLKMKRTATEELADAPASKKGRTAAPTVLAGTEELDPEFEPNDDLSDTGSHYTEATTALPADTPRTPLSPARKWPSDLKTIRCSYPDCGKTFNRPARLAAHLRSHKNERPFVCPYPNCDKNYIEEKHLKQHIKGSHTAERDHVCTHEGCGKKFMTATRLRRHQLVHEGQERFRCRDFPPCNQSFRKHQTLQRHIRTEHQHQPAFQCSQRVDELGSVCGQGFDTAGALRRHQERDHGENKFWCEECAAQTDEEGNPKSAGFPTLALLQAHMKTSHVKCMFCGESCNGREDLERHVELDHANRKTVEERKTITCTWPGCTKTFTRTSNMNVHIRSAHEGSRSFVCGEFDLSQVEDLATWSNTQGCGQAFSLKSALEKHVRFVHLLQDRPQPNYTGVSSLSQENSSDPSILEQLAGINEKQRRTLPCTFSGCHMKFTYSGELEAHIQKEHQIEQALLDGLEEFGKNPDPSSTLQDVTQGMTEWEAEYGGRDFWVGADMATPMFNADAAGVDEEWLRDEAEMRRLIGSDSLHGLIDPSLGQ</sequence>
<evidence type="ECO:0000256" key="6">
    <source>
        <dbReference type="ARBA" id="ARBA00023015"/>
    </source>
</evidence>
<keyword evidence="6" id="KW-0805">Transcription regulation</keyword>
<evidence type="ECO:0000256" key="9">
    <source>
        <dbReference type="PROSITE-ProRule" id="PRU00042"/>
    </source>
</evidence>
<gene>
    <name evidence="11" type="ORF">NPX13_g2878</name>
</gene>
<keyword evidence="3" id="KW-0677">Repeat</keyword>
<organism evidence="11 12">
    <name type="scientific">Xylaria arbuscula</name>
    <dbReference type="NCBI Taxonomy" id="114810"/>
    <lineage>
        <taxon>Eukaryota</taxon>
        <taxon>Fungi</taxon>
        <taxon>Dikarya</taxon>
        <taxon>Ascomycota</taxon>
        <taxon>Pezizomycotina</taxon>
        <taxon>Sordariomycetes</taxon>
        <taxon>Xylariomycetidae</taxon>
        <taxon>Xylariales</taxon>
        <taxon>Xylariaceae</taxon>
        <taxon>Xylaria</taxon>
    </lineage>
</organism>
<dbReference type="PANTHER" id="PTHR46179">
    <property type="entry name" value="ZINC FINGER PROTEIN"/>
    <property type="match status" value="1"/>
</dbReference>
<keyword evidence="4 9" id="KW-0863">Zinc-finger</keyword>
<feature type="domain" description="C2H2-type" evidence="10">
    <location>
        <begin position="331"/>
        <end position="359"/>
    </location>
</feature>
<dbReference type="FunFam" id="3.30.160.60:FF:001102">
    <property type="entry name" value="Transcription factor IIIA"/>
    <property type="match status" value="1"/>
</dbReference>
<feature type="domain" description="C2H2-type" evidence="10">
    <location>
        <begin position="366"/>
        <end position="396"/>
    </location>
</feature>
<feature type="domain" description="C2H2-type" evidence="10">
    <location>
        <begin position="413"/>
        <end position="442"/>
    </location>
</feature>
<keyword evidence="7" id="KW-0804">Transcription</keyword>
<evidence type="ECO:0000256" key="7">
    <source>
        <dbReference type="ARBA" id="ARBA00023163"/>
    </source>
</evidence>
<dbReference type="GO" id="GO:0000981">
    <property type="term" value="F:DNA-binding transcription factor activity, RNA polymerase II-specific"/>
    <property type="evidence" value="ECO:0007669"/>
    <property type="project" value="UniProtKB-ARBA"/>
</dbReference>
<dbReference type="SMART" id="SM00355">
    <property type="entry name" value="ZnF_C2H2"/>
    <property type="match status" value="10"/>
</dbReference>
<evidence type="ECO:0000256" key="5">
    <source>
        <dbReference type="ARBA" id="ARBA00022833"/>
    </source>
</evidence>
<evidence type="ECO:0000259" key="10">
    <source>
        <dbReference type="PROSITE" id="PS50157"/>
    </source>
</evidence>
<dbReference type="SUPFAM" id="SSF57667">
    <property type="entry name" value="beta-beta-alpha zinc fingers"/>
    <property type="match status" value="3"/>
</dbReference>
<feature type="domain" description="C2H2-type" evidence="10">
    <location>
        <begin position="137"/>
        <end position="166"/>
    </location>
</feature>
<keyword evidence="8" id="KW-0539">Nucleus</keyword>
<dbReference type="InterPro" id="IPR051061">
    <property type="entry name" value="Zinc_finger_trans_reg"/>
</dbReference>
<evidence type="ECO:0000256" key="2">
    <source>
        <dbReference type="ARBA" id="ARBA00022723"/>
    </source>
</evidence>
<dbReference type="PROSITE" id="PS00028">
    <property type="entry name" value="ZINC_FINGER_C2H2_1"/>
    <property type="match status" value="6"/>
</dbReference>
<proteinExistence type="predicted"/>
<reference evidence="11" key="1">
    <citation type="submission" date="2022-07" db="EMBL/GenBank/DDBJ databases">
        <title>Genome Sequence of Xylaria arbuscula.</title>
        <authorList>
            <person name="Buettner E."/>
        </authorList>
    </citation>
    <scope>NUCLEOTIDE SEQUENCE</scope>
    <source>
        <strain evidence="11">VT107</strain>
    </source>
</reference>